<feature type="compositionally biased region" description="Polar residues" evidence="1">
    <location>
        <begin position="137"/>
        <end position="153"/>
    </location>
</feature>
<keyword evidence="3" id="KW-1185">Reference proteome</keyword>
<protein>
    <submittedName>
        <fullName evidence="2">Uncharacterized protein</fullName>
    </submittedName>
</protein>
<dbReference type="AlphaFoldDB" id="A0A1R1XYS3"/>
<evidence type="ECO:0000256" key="1">
    <source>
        <dbReference type="SAM" id="MobiDB-lite"/>
    </source>
</evidence>
<gene>
    <name evidence="2" type="ORF">AYI69_g6531</name>
</gene>
<accession>A0A1R1XYS3</accession>
<comment type="caution">
    <text evidence="2">The sequence shown here is derived from an EMBL/GenBank/DDBJ whole genome shotgun (WGS) entry which is preliminary data.</text>
</comment>
<organism evidence="2 3">
    <name type="scientific">Smittium culicis</name>
    <dbReference type="NCBI Taxonomy" id="133412"/>
    <lineage>
        <taxon>Eukaryota</taxon>
        <taxon>Fungi</taxon>
        <taxon>Fungi incertae sedis</taxon>
        <taxon>Zoopagomycota</taxon>
        <taxon>Kickxellomycotina</taxon>
        <taxon>Harpellomycetes</taxon>
        <taxon>Harpellales</taxon>
        <taxon>Legeriomycetaceae</taxon>
        <taxon>Smittium</taxon>
    </lineage>
</organism>
<evidence type="ECO:0000313" key="2">
    <source>
        <dbReference type="EMBL" id="OMJ19666.1"/>
    </source>
</evidence>
<name>A0A1R1XYS3_9FUNG</name>
<dbReference type="OrthoDB" id="5545891at2759"/>
<sequence>MTDHQDINQIPMSQDQVKELIDMIKELLRDKKLYPELIEELPSIEEAFFRTPLTEEERKKTIHSCTRNSLMNYQPPPLNDSTSTSPKLPTLSITMFIAEFRRILIKRTTTRKSYFKHNESLSVRYCGHLHSRASGKPPQSNEASRETGTTCRTGNKADHRPGWTRLTDGKYVRNIVEKCFHIPFCEQEQTAKAFSSNRRPLLAGSPPPIHHPWRHKRKMDAAAHDVLVDESVSLLSKNEI</sequence>
<dbReference type="Proteomes" id="UP000187429">
    <property type="component" value="Unassembled WGS sequence"/>
</dbReference>
<feature type="region of interest" description="Disordered" evidence="1">
    <location>
        <begin position="129"/>
        <end position="160"/>
    </location>
</feature>
<proteinExistence type="predicted"/>
<dbReference type="EMBL" id="LSSM01002947">
    <property type="protein sequence ID" value="OMJ19666.1"/>
    <property type="molecule type" value="Genomic_DNA"/>
</dbReference>
<evidence type="ECO:0000313" key="3">
    <source>
        <dbReference type="Proteomes" id="UP000187429"/>
    </source>
</evidence>
<reference evidence="3" key="1">
    <citation type="submission" date="2017-01" db="EMBL/GenBank/DDBJ databases">
        <authorList>
            <person name="Wang Y."/>
            <person name="White M."/>
            <person name="Kvist S."/>
            <person name="Moncalvo J.-M."/>
        </authorList>
    </citation>
    <scope>NUCLEOTIDE SEQUENCE [LARGE SCALE GENOMIC DNA]</scope>
    <source>
        <strain evidence="3">ID-206-W2</strain>
    </source>
</reference>